<sequence>MMMMMSRVMCVLVVVLCCTCGYTMTAAAGDILLEDFLSKTSSDYKKCKDAPNHTVEGINCAEFEFAPKAEKTPLTPPPKKDEAEAHPTIGGSGGDTESQVAEGVDRQGQQEGSNPTRTENDAGEREPEPTESSKRPGNVEVPEGDQGASSSTDDNSTAGNSNANQQSPAAVDVTAAPDSEETTSTTPSSTENTVSEESTATPSRDSNLTQQSTATVTVTTVPNSPETNTTIPPSTENTTTEAPTTTPSPSLVPNAEINTITSALQNKANADSSVSPVWMRTAAPLLIVAVLFSATVY</sequence>
<keyword evidence="4" id="KW-1185">Reference proteome</keyword>
<feature type="region of interest" description="Disordered" evidence="1">
    <location>
        <begin position="67"/>
        <end position="251"/>
    </location>
</feature>
<dbReference type="GeneID" id="39981704"/>
<accession>A0A1X0P634</accession>
<dbReference type="EMBL" id="NBCO01000003">
    <property type="protein sequence ID" value="ORC92404.1"/>
    <property type="molecule type" value="Genomic_DNA"/>
</dbReference>
<feature type="compositionally biased region" description="Polar residues" evidence="1">
    <location>
        <begin position="107"/>
        <end position="117"/>
    </location>
</feature>
<dbReference type="VEuPathDB" id="TriTrypDB:TM35_000031570"/>
<dbReference type="Proteomes" id="UP000192257">
    <property type="component" value="Unassembled WGS sequence"/>
</dbReference>
<feature type="compositionally biased region" description="Basic and acidic residues" evidence="1">
    <location>
        <begin position="118"/>
        <end position="134"/>
    </location>
</feature>
<name>A0A1X0P634_9TRYP</name>
<feature type="compositionally biased region" description="Low complexity" evidence="1">
    <location>
        <begin position="182"/>
        <end position="201"/>
    </location>
</feature>
<evidence type="ECO:0000256" key="1">
    <source>
        <dbReference type="SAM" id="MobiDB-lite"/>
    </source>
</evidence>
<evidence type="ECO:0000313" key="4">
    <source>
        <dbReference type="Proteomes" id="UP000192257"/>
    </source>
</evidence>
<proteinExistence type="predicted"/>
<feature type="chain" id="PRO_5013027029" description="Mucin-associated surface protein (MASP)" evidence="2">
    <location>
        <begin position="29"/>
        <end position="297"/>
    </location>
</feature>
<evidence type="ECO:0008006" key="5">
    <source>
        <dbReference type="Google" id="ProtNLM"/>
    </source>
</evidence>
<feature type="signal peptide" evidence="2">
    <location>
        <begin position="1"/>
        <end position="28"/>
    </location>
</feature>
<organism evidence="3 4">
    <name type="scientific">Trypanosoma theileri</name>
    <dbReference type="NCBI Taxonomy" id="67003"/>
    <lineage>
        <taxon>Eukaryota</taxon>
        <taxon>Discoba</taxon>
        <taxon>Euglenozoa</taxon>
        <taxon>Kinetoplastea</taxon>
        <taxon>Metakinetoplastina</taxon>
        <taxon>Trypanosomatida</taxon>
        <taxon>Trypanosomatidae</taxon>
        <taxon>Trypanosoma</taxon>
    </lineage>
</organism>
<protein>
    <recommendedName>
        <fullName evidence="5">Mucin-associated surface protein (MASP)</fullName>
    </recommendedName>
</protein>
<keyword evidence="2" id="KW-0732">Signal</keyword>
<evidence type="ECO:0000256" key="2">
    <source>
        <dbReference type="SAM" id="SignalP"/>
    </source>
</evidence>
<evidence type="ECO:0000313" key="3">
    <source>
        <dbReference type="EMBL" id="ORC92404.1"/>
    </source>
</evidence>
<dbReference type="RefSeq" id="XP_028886470.1">
    <property type="nucleotide sequence ID" value="XM_029021924.1"/>
</dbReference>
<dbReference type="AlphaFoldDB" id="A0A1X0P634"/>
<comment type="caution">
    <text evidence="3">The sequence shown here is derived from an EMBL/GenBank/DDBJ whole genome shotgun (WGS) entry which is preliminary data.</text>
</comment>
<feature type="compositionally biased region" description="Low complexity" evidence="1">
    <location>
        <begin position="209"/>
        <end position="249"/>
    </location>
</feature>
<feature type="compositionally biased region" description="Polar residues" evidence="1">
    <location>
        <begin position="147"/>
        <end position="168"/>
    </location>
</feature>
<gene>
    <name evidence="3" type="ORF">TM35_000031570</name>
</gene>
<reference evidence="3 4" key="1">
    <citation type="submission" date="2017-03" db="EMBL/GenBank/DDBJ databases">
        <title>An alternative strategy for trypanosome survival in the mammalian bloodstream revealed through genome and transcriptome analysis of the ubiquitous bovine parasite Trypanosoma (Megatrypanum) theileri.</title>
        <authorList>
            <person name="Kelly S."/>
            <person name="Ivens A."/>
            <person name="Mott A."/>
            <person name="O'Neill E."/>
            <person name="Emms D."/>
            <person name="Macleod O."/>
            <person name="Voorheis P."/>
            <person name="Matthews J."/>
            <person name="Matthews K."/>
            <person name="Carrington M."/>
        </authorList>
    </citation>
    <scope>NUCLEOTIDE SEQUENCE [LARGE SCALE GENOMIC DNA]</scope>
    <source>
        <strain evidence="3">Edinburgh</strain>
    </source>
</reference>